<evidence type="ECO:0000256" key="1">
    <source>
        <dbReference type="ARBA" id="ARBA00023015"/>
    </source>
</evidence>
<dbReference type="OrthoDB" id="6119313at2759"/>
<keyword evidence="3" id="KW-0804">Transcription</keyword>
<organism evidence="7 8">
    <name type="scientific">Sphaeroforma arctica JP610</name>
    <dbReference type="NCBI Taxonomy" id="667725"/>
    <lineage>
        <taxon>Eukaryota</taxon>
        <taxon>Ichthyosporea</taxon>
        <taxon>Ichthyophonida</taxon>
        <taxon>Sphaeroforma</taxon>
    </lineage>
</organism>
<dbReference type="GO" id="GO:0001708">
    <property type="term" value="P:cell fate specification"/>
    <property type="evidence" value="ECO:0007669"/>
    <property type="project" value="TreeGrafter"/>
</dbReference>
<dbReference type="GO" id="GO:0000981">
    <property type="term" value="F:DNA-binding transcription factor activity, RNA polymerase II-specific"/>
    <property type="evidence" value="ECO:0007669"/>
    <property type="project" value="TreeGrafter"/>
</dbReference>
<proteinExistence type="predicted"/>
<feature type="region of interest" description="Disordered" evidence="5">
    <location>
        <begin position="124"/>
        <end position="151"/>
    </location>
</feature>
<keyword evidence="4" id="KW-0539">Nucleus</keyword>
<dbReference type="Proteomes" id="UP000054560">
    <property type="component" value="Unassembled WGS sequence"/>
</dbReference>
<dbReference type="GO" id="GO:0005634">
    <property type="term" value="C:nucleus"/>
    <property type="evidence" value="ECO:0007669"/>
    <property type="project" value="InterPro"/>
</dbReference>
<feature type="region of interest" description="Disordered" evidence="5">
    <location>
        <begin position="407"/>
        <end position="427"/>
    </location>
</feature>
<feature type="region of interest" description="Disordered" evidence="5">
    <location>
        <begin position="550"/>
        <end position="587"/>
    </location>
</feature>
<feature type="compositionally biased region" description="Low complexity" evidence="5">
    <location>
        <begin position="193"/>
        <end position="203"/>
    </location>
</feature>
<dbReference type="InterPro" id="IPR046360">
    <property type="entry name" value="T-box_DNA-bd"/>
</dbReference>
<evidence type="ECO:0000259" key="6">
    <source>
        <dbReference type="PROSITE" id="PS50252"/>
    </source>
</evidence>
<dbReference type="RefSeq" id="XP_014157179.1">
    <property type="nucleotide sequence ID" value="XM_014301704.1"/>
</dbReference>
<dbReference type="STRING" id="667725.A0A0L0G2B5"/>
<dbReference type="PANTHER" id="PTHR11267">
    <property type="entry name" value="T-BOX PROTEIN-RELATED"/>
    <property type="match status" value="1"/>
</dbReference>
<feature type="region of interest" description="Disordered" evidence="5">
    <location>
        <begin position="185"/>
        <end position="236"/>
    </location>
</feature>
<reference evidence="7 8" key="1">
    <citation type="submission" date="2011-02" db="EMBL/GenBank/DDBJ databases">
        <title>The Genome Sequence of Sphaeroforma arctica JP610.</title>
        <authorList>
            <consortium name="The Broad Institute Genome Sequencing Platform"/>
            <person name="Russ C."/>
            <person name="Cuomo C."/>
            <person name="Young S.K."/>
            <person name="Zeng Q."/>
            <person name="Gargeya S."/>
            <person name="Alvarado L."/>
            <person name="Berlin A."/>
            <person name="Chapman S.B."/>
            <person name="Chen Z."/>
            <person name="Freedman E."/>
            <person name="Gellesch M."/>
            <person name="Goldberg J."/>
            <person name="Griggs A."/>
            <person name="Gujja S."/>
            <person name="Heilman E."/>
            <person name="Heiman D."/>
            <person name="Howarth C."/>
            <person name="Mehta T."/>
            <person name="Neiman D."/>
            <person name="Pearson M."/>
            <person name="Roberts A."/>
            <person name="Saif S."/>
            <person name="Shea T."/>
            <person name="Shenoy N."/>
            <person name="Sisk P."/>
            <person name="Stolte C."/>
            <person name="Sykes S."/>
            <person name="White J."/>
            <person name="Yandava C."/>
            <person name="Burger G."/>
            <person name="Gray M.W."/>
            <person name="Holland P.W.H."/>
            <person name="King N."/>
            <person name="Lang F.B.F."/>
            <person name="Roger A.J."/>
            <person name="Ruiz-Trillo I."/>
            <person name="Haas B."/>
            <person name="Nusbaum C."/>
            <person name="Birren B."/>
        </authorList>
    </citation>
    <scope>NUCLEOTIDE SEQUENCE [LARGE SCALE GENOMIC DNA]</scope>
    <source>
        <strain evidence="7 8">JP610</strain>
    </source>
</reference>
<dbReference type="SMART" id="SM00425">
    <property type="entry name" value="TBOX"/>
    <property type="match status" value="1"/>
</dbReference>
<evidence type="ECO:0000256" key="5">
    <source>
        <dbReference type="SAM" id="MobiDB-lite"/>
    </source>
</evidence>
<evidence type="ECO:0000256" key="4">
    <source>
        <dbReference type="ARBA" id="ARBA00023242"/>
    </source>
</evidence>
<dbReference type="Pfam" id="PF00907">
    <property type="entry name" value="T-box"/>
    <property type="match status" value="1"/>
</dbReference>
<dbReference type="SUPFAM" id="SSF49417">
    <property type="entry name" value="p53-like transcription factors"/>
    <property type="match status" value="1"/>
</dbReference>
<feature type="compositionally biased region" description="Polar residues" evidence="5">
    <location>
        <begin position="128"/>
        <end position="138"/>
    </location>
</feature>
<sequence length="587" mass="65262">MLTPNASVNDALSSFSTGVCADKESSQQNLGNSENIPELYDIKATGDSDINEWFALSQKLIDLVDDVLTNEKSDHGSGEAERANNFATALGLLGSCLQDEDIRNCRQSQVQHTPNIHKLATDPAIAPQSPSIETSSSKPYPHRLKPISRKLFPSSPDEAILEEEPLLSGSLPTYLDSPLPHTFSPSIDSLQYSNTNTGTTTSTECSPPTQRRKTIDSGYTSYQRAASHQTPYNRNSNVEPLLADAVKRQITIDEALKSAFSASDLHDFNFESTEHLSANGSLPPLSSLSTSMFDTLSNLNSKTTGITTPMLLPPESPVSSHHNYRSYMNTPTAIRPLNITPARSTQQQGPQHLEYSICPSEHQANHIHEGKHESQLGPSTVAITPASNPIALVPPGNALYTKSETQYKYSQDDRRQENDESDMAPQAASVTVHRADLWGQFRRHDTEMIASTKGRQMFPRLKFMVKGLDPNQLYAVWLHFATEDDEGECWKWKSSEGRWEIRPRATTEYGEQQMEVDGEVEYFRIDIAQFVSSTSYHNPEMSLLKIQTNPMANSQKRKPKPTPTQPHSYMGMHVPSDTPGRSYTYSE</sequence>
<dbReference type="GO" id="GO:0000978">
    <property type="term" value="F:RNA polymerase II cis-regulatory region sequence-specific DNA binding"/>
    <property type="evidence" value="ECO:0007669"/>
    <property type="project" value="InterPro"/>
</dbReference>
<dbReference type="PANTHER" id="PTHR11267:SF170">
    <property type="entry name" value="T-BOX PROTEIN 33-RELATED"/>
    <property type="match status" value="1"/>
</dbReference>
<dbReference type="GO" id="GO:0000785">
    <property type="term" value="C:chromatin"/>
    <property type="evidence" value="ECO:0007669"/>
    <property type="project" value="TreeGrafter"/>
</dbReference>
<dbReference type="AlphaFoldDB" id="A0A0L0G2B5"/>
<feature type="compositionally biased region" description="Polar residues" evidence="5">
    <location>
        <begin position="217"/>
        <end position="236"/>
    </location>
</feature>
<dbReference type="InterPro" id="IPR008967">
    <property type="entry name" value="p53-like_TF_DNA-bd_sf"/>
</dbReference>
<dbReference type="EMBL" id="KQ241848">
    <property type="protein sequence ID" value="KNC83277.1"/>
    <property type="molecule type" value="Genomic_DNA"/>
</dbReference>
<dbReference type="Gene3D" id="2.60.40.820">
    <property type="entry name" value="Transcription factor, T-box"/>
    <property type="match status" value="1"/>
</dbReference>
<keyword evidence="1" id="KW-0805">Transcription regulation</keyword>
<feature type="domain" description="T-box" evidence="6">
    <location>
        <begin position="432"/>
        <end position="499"/>
    </location>
</feature>
<feature type="domain" description="T-box" evidence="6">
    <location>
        <begin position="520"/>
        <end position="557"/>
    </location>
</feature>
<dbReference type="InterPro" id="IPR001699">
    <property type="entry name" value="TF_T-box"/>
</dbReference>
<dbReference type="GO" id="GO:0045893">
    <property type="term" value="P:positive regulation of DNA-templated transcription"/>
    <property type="evidence" value="ECO:0007669"/>
    <property type="project" value="InterPro"/>
</dbReference>
<gene>
    <name evidence="7" type="ORF">SARC_04473</name>
</gene>
<dbReference type="InterPro" id="IPR036960">
    <property type="entry name" value="T-box_sf"/>
</dbReference>
<evidence type="ECO:0000256" key="2">
    <source>
        <dbReference type="ARBA" id="ARBA00023125"/>
    </source>
</evidence>
<name>A0A0L0G2B5_9EUKA</name>
<protein>
    <recommendedName>
        <fullName evidence="6">T-box domain-containing protein</fullName>
    </recommendedName>
</protein>
<accession>A0A0L0G2B5</accession>
<dbReference type="PROSITE" id="PS50252">
    <property type="entry name" value="TBOX_3"/>
    <property type="match status" value="2"/>
</dbReference>
<keyword evidence="8" id="KW-1185">Reference proteome</keyword>
<keyword evidence="2" id="KW-0238">DNA-binding</keyword>
<dbReference type="eggNOG" id="KOG3585">
    <property type="taxonomic scope" value="Eukaryota"/>
</dbReference>
<evidence type="ECO:0000256" key="3">
    <source>
        <dbReference type="ARBA" id="ARBA00023163"/>
    </source>
</evidence>
<evidence type="ECO:0000313" key="8">
    <source>
        <dbReference type="Proteomes" id="UP000054560"/>
    </source>
</evidence>
<dbReference type="GeneID" id="25904977"/>
<evidence type="ECO:0000313" key="7">
    <source>
        <dbReference type="EMBL" id="KNC83277.1"/>
    </source>
</evidence>